<reference evidence="5" key="2">
    <citation type="submission" date="2022-09" db="EMBL/GenBank/DDBJ databases">
        <title>Intensive care unit water sources are persistently colonized with multi-drug resistant bacteria and are the site of extensive horizontal gene transfer of antibiotic resistance genes.</title>
        <authorList>
            <person name="Diorio-Toth L."/>
        </authorList>
    </citation>
    <scope>NUCLEOTIDE SEQUENCE</scope>
    <source>
        <strain evidence="5">GD03710</strain>
        <strain evidence="6">GD03796</strain>
    </source>
</reference>
<dbReference type="EMBL" id="CP120942">
    <property type="protein sequence ID" value="WFF99774.1"/>
    <property type="molecule type" value="Genomic_DNA"/>
</dbReference>
<dbReference type="Proteomes" id="UP001160758">
    <property type="component" value="Unassembled WGS sequence"/>
</dbReference>
<dbReference type="Proteomes" id="UP000886939">
    <property type="component" value="Unassembled WGS sequence"/>
</dbReference>
<feature type="domain" description="Transglycosylase SLT" evidence="2">
    <location>
        <begin position="25"/>
        <end position="316"/>
    </location>
</feature>
<dbReference type="Proteomes" id="UP001161704">
    <property type="component" value="Unassembled WGS sequence"/>
</dbReference>
<evidence type="ECO:0000313" key="6">
    <source>
        <dbReference type="EMBL" id="MDH1898060.1"/>
    </source>
</evidence>
<dbReference type="GO" id="GO:0009253">
    <property type="term" value="P:peptidoglycan catabolic process"/>
    <property type="evidence" value="ECO:0007669"/>
    <property type="project" value="TreeGrafter"/>
</dbReference>
<evidence type="ECO:0000313" key="3">
    <source>
        <dbReference type="EMBL" id="GJA42685.1"/>
    </source>
</evidence>
<dbReference type="FunFam" id="1.10.8.350:FF:000001">
    <property type="entry name" value="Lytic murein transglycosylase B"/>
    <property type="match status" value="1"/>
</dbReference>
<name>A0A443XF24_AERCA</name>
<reference evidence="7" key="3">
    <citation type="submission" date="2023-03" db="EMBL/GenBank/DDBJ databases">
        <title>Aeromonas caviae strain AC1520.</title>
        <authorList>
            <person name="Xie T."/>
            <person name="Zhang Q."/>
            <person name="Deng J."/>
            <person name="Li X."/>
        </authorList>
    </citation>
    <scope>NUCLEOTIDE SEQUENCE</scope>
    <source>
        <strain evidence="7">AC1520</strain>
    </source>
</reference>
<dbReference type="EMBL" id="JAOCIZ010000057">
    <property type="protein sequence ID" value="MDH1506225.1"/>
    <property type="molecule type" value="Genomic_DNA"/>
</dbReference>
<dbReference type="AlphaFoldDB" id="A0A443XF24"/>
<dbReference type="Gene3D" id="1.10.530.10">
    <property type="match status" value="1"/>
</dbReference>
<dbReference type="Gene3D" id="1.10.8.350">
    <property type="entry name" value="Bacterial muramidase"/>
    <property type="match status" value="1"/>
</dbReference>
<evidence type="ECO:0000313" key="4">
    <source>
        <dbReference type="EMBL" id="GJB94068.1"/>
    </source>
</evidence>
<dbReference type="GO" id="GO:0008933">
    <property type="term" value="F:peptidoglycan lytic transglycosylase activity"/>
    <property type="evidence" value="ECO:0007669"/>
    <property type="project" value="TreeGrafter"/>
</dbReference>
<dbReference type="EMBL" id="BPOP01000073">
    <property type="protein sequence ID" value="GJB94068.1"/>
    <property type="molecule type" value="Genomic_DNA"/>
</dbReference>
<keyword evidence="1" id="KW-0732">Signal</keyword>
<dbReference type="RefSeq" id="WP_010674650.1">
    <property type="nucleotide sequence ID" value="NZ_AP022214.1"/>
</dbReference>
<evidence type="ECO:0000259" key="2">
    <source>
        <dbReference type="Pfam" id="PF13406"/>
    </source>
</evidence>
<dbReference type="InterPro" id="IPR011970">
    <property type="entry name" value="MltB_2"/>
</dbReference>
<protein>
    <submittedName>
        <fullName evidence="3 5">Murein transglycosylase</fullName>
    </submittedName>
</protein>
<feature type="signal peptide" evidence="1">
    <location>
        <begin position="1"/>
        <end position="21"/>
    </location>
</feature>
<dbReference type="NCBIfam" id="TIGR02283">
    <property type="entry name" value="MltB_2"/>
    <property type="match status" value="1"/>
</dbReference>
<reference evidence="3 8" key="1">
    <citation type="submission" date="2021-07" db="EMBL/GenBank/DDBJ databases">
        <title>Draft genome sequence of carbapenem-resistant Aeromonas spp. in Japan.</title>
        <authorList>
            <person name="Maehana S."/>
            <person name="Suzuki M."/>
            <person name="Kitasato H."/>
        </authorList>
    </citation>
    <scope>NUCLEOTIDE SEQUENCE [LARGE SCALE GENOMIC DNA]</scope>
    <source>
        <strain evidence="3">KAM343</strain>
        <strain evidence="4 8">KAM382</strain>
    </source>
</reference>
<evidence type="ECO:0000313" key="9">
    <source>
        <dbReference type="Proteomes" id="UP001161704"/>
    </source>
</evidence>
<evidence type="ECO:0000313" key="7">
    <source>
        <dbReference type="EMBL" id="WFF99774.1"/>
    </source>
</evidence>
<dbReference type="CDD" id="cd13399">
    <property type="entry name" value="Slt35-like"/>
    <property type="match status" value="1"/>
</dbReference>
<evidence type="ECO:0000313" key="5">
    <source>
        <dbReference type="EMBL" id="MDH1506225.1"/>
    </source>
</evidence>
<dbReference type="Proteomes" id="UP000737420">
    <property type="component" value="Unassembled WGS sequence"/>
</dbReference>
<feature type="chain" id="PRO_5044398357" evidence="1">
    <location>
        <begin position="22"/>
        <end position="320"/>
    </location>
</feature>
<dbReference type="PANTHER" id="PTHR30163:SF8">
    <property type="entry name" value="LYTIC MUREIN TRANSGLYCOSYLASE"/>
    <property type="match status" value="1"/>
</dbReference>
<gene>
    <name evidence="3" type="ORF">KAM343_34810</name>
    <name evidence="4" type="ORF">KAM382_41290</name>
    <name evidence="6" type="ORF">N5I07_10855</name>
    <name evidence="5" type="ORF">N5I20_14265</name>
    <name evidence="7" type="ORF">P5S46_09450</name>
</gene>
<dbReference type="Proteomes" id="UP001218423">
    <property type="component" value="Chromosome"/>
</dbReference>
<dbReference type="EMBL" id="BPNI01000095">
    <property type="protein sequence ID" value="GJA42685.1"/>
    <property type="molecule type" value="Genomic_DNA"/>
</dbReference>
<sequence length="320" mass="35720">MRAGRLALLLSGALSGSPVQAGPDFDQYVASLKEQALAAGMLPETVSAAFADVHLVDAAIRHDKNQPEFKLTLDTYIPRAVPEWKVKQAQTLYRQHLPLLTKIGREYGVQPRFIVALWGIETNFGKITGHYPLISSLSTLAWDGRREAFFKGELFDALRILEQGHVNPANFKGSWAGAMGQVQFMPSSFLRYAVDQDGDGKKDLWGNLADVFGSAANYLSQNGWREDQTWGRRVRVPERLDPALLGLDTRKSLATWQALGVRQQDGSPLPAVDMQASLIRPDDIHGRSYLAYDNYRVLRHWNRSPYFVVAVGTLADRIVK</sequence>
<proteinExistence type="predicted"/>
<dbReference type="Pfam" id="PF13406">
    <property type="entry name" value="SLT_2"/>
    <property type="match status" value="1"/>
</dbReference>
<dbReference type="SUPFAM" id="SSF53955">
    <property type="entry name" value="Lysozyme-like"/>
    <property type="match status" value="1"/>
</dbReference>
<organism evidence="5 9">
    <name type="scientific">Aeromonas caviae</name>
    <name type="common">Aeromonas punctata</name>
    <dbReference type="NCBI Taxonomy" id="648"/>
    <lineage>
        <taxon>Bacteria</taxon>
        <taxon>Pseudomonadati</taxon>
        <taxon>Pseudomonadota</taxon>
        <taxon>Gammaproteobacteria</taxon>
        <taxon>Aeromonadales</taxon>
        <taxon>Aeromonadaceae</taxon>
        <taxon>Aeromonas</taxon>
    </lineage>
</organism>
<dbReference type="PANTHER" id="PTHR30163">
    <property type="entry name" value="MEMBRANE-BOUND LYTIC MUREIN TRANSGLYCOSYLASE B"/>
    <property type="match status" value="1"/>
</dbReference>
<evidence type="ECO:0000256" key="1">
    <source>
        <dbReference type="SAM" id="SignalP"/>
    </source>
</evidence>
<dbReference type="EMBL" id="JAOCFT010000001">
    <property type="protein sequence ID" value="MDH1898060.1"/>
    <property type="molecule type" value="Genomic_DNA"/>
</dbReference>
<evidence type="ECO:0000313" key="8">
    <source>
        <dbReference type="Proteomes" id="UP000737420"/>
    </source>
</evidence>
<dbReference type="InterPro" id="IPR023346">
    <property type="entry name" value="Lysozyme-like_dom_sf"/>
</dbReference>
<accession>A0A443XF24</accession>
<dbReference type="InterPro" id="IPR031304">
    <property type="entry name" value="SLT_2"/>
</dbReference>
<dbReference type="InterPro" id="IPR043426">
    <property type="entry name" value="MltB-like"/>
</dbReference>